<reference evidence="3" key="1">
    <citation type="journal article" date="2017" name="Nat. Ecol. Evol.">
        <title>Genome expansion and lineage-specific genetic innovations in the forest pathogenic fungi Armillaria.</title>
        <authorList>
            <person name="Sipos G."/>
            <person name="Prasanna A.N."/>
            <person name="Walter M.C."/>
            <person name="O'Connor E."/>
            <person name="Balint B."/>
            <person name="Krizsan K."/>
            <person name="Kiss B."/>
            <person name="Hess J."/>
            <person name="Varga T."/>
            <person name="Slot J."/>
            <person name="Riley R."/>
            <person name="Boka B."/>
            <person name="Rigling D."/>
            <person name="Barry K."/>
            <person name="Lee J."/>
            <person name="Mihaltcheva S."/>
            <person name="LaButti K."/>
            <person name="Lipzen A."/>
            <person name="Waldron R."/>
            <person name="Moloney N.M."/>
            <person name="Sperisen C."/>
            <person name="Kredics L."/>
            <person name="Vagvoelgyi C."/>
            <person name="Patrignani A."/>
            <person name="Fitzpatrick D."/>
            <person name="Nagy I."/>
            <person name="Doyle S."/>
            <person name="Anderson J.B."/>
            <person name="Grigoriev I.V."/>
            <person name="Gueldener U."/>
            <person name="Muensterkoetter M."/>
            <person name="Nagy L.G."/>
        </authorList>
    </citation>
    <scope>NUCLEOTIDE SEQUENCE [LARGE SCALE GENOMIC DNA]</scope>
    <source>
        <strain evidence="3">28-4</strain>
    </source>
</reference>
<feature type="region of interest" description="Disordered" evidence="1">
    <location>
        <begin position="245"/>
        <end position="272"/>
    </location>
</feature>
<feature type="region of interest" description="Disordered" evidence="1">
    <location>
        <begin position="483"/>
        <end position="538"/>
    </location>
</feature>
<name>A0A2H3ARG7_9AGAR</name>
<protein>
    <submittedName>
        <fullName evidence="2">Uncharacterized protein</fullName>
    </submittedName>
</protein>
<feature type="compositionally biased region" description="Basic and acidic residues" evidence="1">
    <location>
        <begin position="527"/>
        <end position="538"/>
    </location>
</feature>
<evidence type="ECO:0000313" key="2">
    <source>
        <dbReference type="EMBL" id="PBK60210.1"/>
    </source>
</evidence>
<proteinExistence type="predicted"/>
<sequence length="721" mass="81573">MSESISPIHLLASQSAPPSHHLSDNSFAFPDALAPLVLPVDPVDIMDTAKKKITRLWPSCVPLFTFTENARLQRRKDRIIQILKLCRNKKLGNGLQIASARVLTHHQYTHTFSEETSILDCLLTSVSACTTFAKDVVYKLDEEIYQELLTSLTTRRALASSSLDTFGYSDLRPPVWAIDTAKSLTANDFEIYALQYRIRVEHFLHMLDDVHDWDEYQTRVMLDESLLAAQRNADRAHLGKQEYYLPTVPPASHSNPLKSKTSRQNSASDWSLGGVPGIITREEEQYSQKNRVPNLEALDYDTNTSINHNLAGNGIRTFRIASNTPCAPLSERNRKSLIPHRVRCRILRLRKRLQRLFHHPTFNHINRRHRLIRRRECVQRPSSFTCLQSEVSQCFTSEKSAPTLSLAHLQTAVRSPGNYITMTATETEPISHSWPSHDSASTPTTENTHRHNNIECMVYKPEESDFLPRVHAKRRLHDYDSQLMSPRDENQTHLPTKPQSTRSPSNGSWEGPSASSMSPRVIPKVTSHGDFKLSKGEGDLRTGSMRKLDDQIRDSGINIHSMVKINIVQDNATGYSDLRGKNPQLDTVSRANEPMVSITQQKEGHGDQHHQYHSYFGNNSPATAKADSLCYRCTMKLPSICASPKRHSVTPCIHNILFPEENISQETCWHQGEDLPYLLVSQLFVLRIANIRNALTSVGNWNTGNPGDETTTTNHSKESAY</sequence>
<evidence type="ECO:0000313" key="3">
    <source>
        <dbReference type="Proteomes" id="UP000218334"/>
    </source>
</evidence>
<keyword evidence="3" id="KW-1185">Reference proteome</keyword>
<organism evidence="2 3">
    <name type="scientific">Armillaria solidipes</name>
    <dbReference type="NCBI Taxonomy" id="1076256"/>
    <lineage>
        <taxon>Eukaryota</taxon>
        <taxon>Fungi</taxon>
        <taxon>Dikarya</taxon>
        <taxon>Basidiomycota</taxon>
        <taxon>Agaricomycotina</taxon>
        <taxon>Agaricomycetes</taxon>
        <taxon>Agaricomycetidae</taxon>
        <taxon>Agaricales</taxon>
        <taxon>Marasmiineae</taxon>
        <taxon>Physalacriaceae</taxon>
        <taxon>Armillaria</taxon>
    </lineage>
</organism>
<feature type="region of interest" description="Disordered" evidence="1">
    <location>
        <begin position="428"/>
        <end position="450"/>
    </location>
</feature>
<accession>A0A2H3ARG7</accession>
<dbReference type="AlphaFoldDB" id="A0A2H3ARG7"/>
<feature type="region of interest" description="Disordered" evidence="1">
    <location>
        <begin position="699"/>
        <end position="721"/>
    </location>
</feature>
<feature type="compositionally biased region" description="Polar residues" evidence="1">
    <location>
        <begin position="428"/>
        <end position="446"/>
    </location>
</feature>
<feature type="compositionally biased region" description="Polar residues" evidence="1">
    <location>
        <begin position="699"/>
        <end position="714"/>
    </location>
</feature>
<dbReference type="Proteomes" id="UP000218334">
    <property type="component" value="Unassembled WGS sequence"/>
</dbReference>
<feature type="compositionally biased region" description="Polar residues" evidence="1">
    <location>
        <begin position="492"/>
        <end position="518"/>
    </location>
</feature>
<evidence type="ECO:0000256" key="1">
    <source>
        <dbReference type="SAM" id="MobiDB-lite"/>
    </source>
</evidence>
<dbReference type="EMBL" id="KZ293490">
    <property type="protein sequence ID" value="PBK60210.1"/>
    <property type="molecule type" value="Genomic_DNA"/>
</dbReference>
<feature type="compositionally biased region" description="Polar residues" evidence="1">
    <location>
        <begin position="252"/>
        <end position="269"/>
    </location>
</feature>
<gene>
    <name evidence="2" type="ORF">ARMSODRAFT_1026739</name>
</gene>